<evidence type="ECO:0000313" key="1">
    <source>
        <dbReference type="EMBL" id="CRL02720.1"/>
    </source>
</evidence>
<keyword evidence="2" id="KW-1185">Reference proteome</keyword>
<reference evidence="1 2" key="1">
    <citation type="submission" date="2015-04" db="EMBL/GenBank/DDBJ databases">
        <authorList>
            <person name="Syromyatnikov M.Y."/>
            <person name="Popov V.N."/>
        </authorList>
    </citation>
    <scope>NUCLEOTIDE SEQUENCE [LARGE SCALE GENOMIC DNA]</scope>
</reference>
<name>A0A1J1IRD5_9DIPT</name>
<accession>A0A1J1IRD5</accession>
<protein>
    <submittedName>
        <fullName evidence="1">CLUMA_CG016108, isoform A</fullName>
    </submittedName>
</protein>
<dbReference type="Proteomes" id="UP000183832">
    <property type="component" value="Unassembled WGS sequence"/>
</dbReference>
<sequence>MTQDPIRDMPKTDHKHNKIDKLISEILNPYDENDRSLMNNIEYERCWKCYAIKILWDYELSHFH</sequence>
<dbReference type="AlphaFoldDB" id="A0A1J1IRD5"/>
<proteinExistence type="predicted"/>
<gene>
    <name evidence="1" type="ORF">CLUMA_CG016108</name>
</gene>
<evidence type="ECO:0000313" key="2">
    <source>
        <dbReference type="Proteomes" id="UP000183832"/>
    </source>
</evidence>
<organism evidence="1 2">
    <name type="scientific">Clunio marinus</name>
    <dbReference type="NCBI Taxonomy" id="568069"/>
    <lineage>
        <taxon>Eukaryota</taxon>
        <taxon>Metazoa</taxon>
        <taxon>Ecdysozoa</taxon>
        <taxon>Arthropoda</taxon>
        <taxon>Hexapoda</taxon>
        <taxon>Insecta</taxon>
        <taxon>Pterygota</taxon>
        <taxon>Neoptera</taxon>
        <taxon>Endopterygota</taxon>
        <taxon>Diptera</taxon>
        <taxon>Nematocera</taxon>
        <taxon>Chironomoidea</taxon>
        <taxon>Chironomidae</taxon>
        <taxon>Clunio</taxon>
    </lineage>
</organism>
<dbReference type="EMBL" id="CVRI01000058">
    <property type="protein sequence ID" value="CRL02720.1"/>
    <property type="molecule type" value="Genomic_DNA"/>
</dbReference>